<keyword evidence="4 12" id="KW-0444">Lipid biosynthesis</keyword>
<dbReference type="InterPro" id="IPR006162">
    <property type="entry name" value="Ppantetheine_attach_site"/>
</dbReference>
<keyword evidence="5" id="KW-0150">Chloroplast</keyword>
<keyword evidence="8" id="KW-0276">Fatty acid metabolism</keyword>
<gene>
    <name evidence="14" type="ORF">C1H46_031778</name>
</gene>
<feature type="domain" description="Carrier" evidence="13">
    <location>
        <begin position="62"/>
        <end position="137"/>
    </location>
</feature>
<protein>
    <recommendedName>
        <fullName evidence="12">Acyl carrier protein</fullName>
    </recommendedName>
</protein>
<evidence type="ECO:0000256" key="1">
    <source>
        <dbReference type="ARBA" id="ARBA00004229"/>
    </source>
</evidence>
<keyword evidence="15" id="KW-1185">Reference proteome</keyword>
<dbReference type="Proteomes" id="UP000315295">
    <property type="component" value="Unassembled WGS sequence"/>
</dbReference>
<evidence type="ECO:0000256" key="8">
    <source>
        <dbReference type="ARBA" id="ARBA00022832"/>
    </source>
</evidence>
<dbReference type="NCBIfam" id="TIGR00517">
    <property type="entry name" value="acyl_carrier"/>
    <property type="match status" value="1"/>
</dbReference>
<reference evidence="14 15" key="1">
    <citation type="journal article" date="2019" name="G3 (Bethesda)">
        <title>Sequencing of a Wild Apple (Malus baccata) Genome Unravels the Differences Between Cultivated and Wild Apple Species Regarding Disease Resistance and Cold Tolerance.</title>
        <authorList>
            <person name="Chen X."/>
        </authorList>
    </citation>
    <scope>NUCLEOTIDE SEQUENCE [LARGE SCALE GENOMIC DNA]</scope>
    <source>
        <strain evidence="15">cv. Shandingzi</strain>
        <tissue evidence="14">Leaves</tissue>
    </source>
</reference>
<dbReference type="AlphaFoldDB" id="A0A540L857"/>
<keyword evidence="7" id="KW-0934">Plastid</keyword>
<dbReference type="PROSITE" id="PS00012">
    <property type="entry name" value="PHOSPHOPANTETHEINE"/>
    <property type="match status" value="1"/>
</dbReference>
<evidence type="ECO:0000256" key="7">
    <source>
        <dbReference type="ARBA" id="ARBA00022640"/>
    </source>
</evidence>
<evidence type="ECO:0000256" key="9">
    <source>
        <dbReference type="ARBA" id="ARBA00022946"/>
    </source>
</evidence>
<dbReference type="HAMAP" id="MF_01217">
    <property type="entry name" value="Acyl_carrier"/>
    <property type="match status" value="1"/>
</dbReference>
<keyword evidence="3 12" id="KW-0596">Phosphopantetheine</keyword>
<keyword evidence="10" id="KW-0443">Lipid metabolism</keyword>
<dbReference type="EMBL" id="VIEB01000712">
    <property type="protein sequence ID" value="TQD82665.1"/>
    <property type="molecule type" value="Genomic_DNA"/>
</dbReference>
<dbReference type="STRING" id="106549.A0A540L857"/>
<dbReference type="InterPro" id="IPR003231">
    <property type="entry name" value="ACP"/>
</dbReference>
<evidence type="ECO:0000313" key="14">
    <source>
        <dbReference type="EMBL" id="TQD82665.1"/>
    </source>
</evidence>
<keyword evidence="9" id="KW-0809">Transit peptide</keyword>
<dbReference type="Pfam" id="PF00550">
    <property type="entry name" value="PP-binding"/>
    <property type="match status" value="1"/>
</dbReference>
<evidence type="ECO:0000256" key="3">
    <source>
        <dbReference type="ARBA" id="ARBA00022450"/>
    </source>
</evidence>
<dbReference type="SUPFAM" id="SSF47336">
    <property type="entry name" value="ACP-like"/>
    <property type="match status" value="1"/>
</dbReference>
<comment type="similarity">
    <text evidence="2">Belongs to the acyl carrier protein (ACP) family.</text>
</comment>
<dbReference type="GO" id="GO:0009507">
    <property type="term" value="C:chloroplast"/>
    <property type="evidence" value="ECO:0007669"/>
    <property type="project" value="UniProtKB-SubCell"/>
</dbReference>
<proteinExistence type="inferred from homology"/>
<evidence type="ECO:0000256" key="12">
    <source>
        <dbReference type="RuleBase" id="RU000722"/>
    </source>
</evidence>
<dbReference type="Gene3D" id="1.10.1200.10">
    <property type="entry name" value="ACP-like"/>
    <property type="match status" value="1"/>
</dbReference>
<dbReference type="InterPro" id="IPR036736">
    <property type="entry name" value="ACP-like_sf"/>
</dbReference>
<evidence type="ECO:0000256" key="11">
    <source>
        <dbReference type="ARBA" id="ARBA00023160"/>
    </source>
</evidence>
<sequence length="143" mass="15610">MASASATSLCRFQTFQNQPIKTCQVTRTRTSSSLKLVSNGWAKSGFSSLRISHIQICCAAKPETVQKVVEIVRKQLALPPESEVSSDSKFALLGADSLDTVEIVMNLEEEFDISVEEESSQNISTVQEAADLIEKLIEKKSAA</sequence>
<organism evidence="14 15">
    <name type="scientific">Malus baccata</name>
    <name type="common">Siberian crab apple</name>
    <name type="synonym">Pyrus baccata</name>
    <dbReference type="NCBI Taxonomy" id="106549"/>
    <lineage>
        <taxon>Eukaryota</taxon>
        <taxon>Viridiplantae</taxon>
        <taxon>Streptophyta</taxon>
        <taxon>Embryophyta</taxon>
        <taxon>Tracheophyta</taxon>
        <taxon>Spermatophyta</taxon>
        <taxon>Magnoliopsida</taxon>
        <taxon>eudicotyledons</taxon>
        <taxon>Gunneridae</taxon>
        <taxon>Pentapetalae</taxon>
        <taxon>rosids</taxon>
        <taxon>fabids</taxon>
        <taxon>Rosales</taxon>
        <taxon>Rosaceae</taxon>
        <taxon>Amygdaloideae</taxon>
        <taxon>Maleae</taxon>
        <taxon>Malus</taxon>
    </lineage>
</organism>
<evidence type="ECO:0000259" key="13">
    <source>
        <dbReference type="PROSITE" id="PS50075"/>
    </source>
</evidence>
<comment type="subcellular location">
    <subcellularLocation>
        <location evidence="1">Plastid</location>
        <location evidence="1">Chloroplast</location>
    </subcellularLocation>
</comment>
<evidence type="ECO:0000256" key="5">
    <source>
        <dbReference type="ARBA" id="ARBA00022528"/>
    </source>
</evidence>
<evidence type="ECO:0000256" key="6">
    <source>
        <dbReference type="ARBA" id="ARBA00022553"/>
    </source>
</evidence>
<keyword evidence="11 12" id="KW-0275">Fatty acid biosynthesis</keyword>
<accession>A0A540L857</accession>
<dbReference type="InterPro" id="IPR009081">
    <property type="entry name" value="PP-bd_ACP"/>
</dbReference>
<dbReference type="PANTHER" id="PTHR46153">
    <property type="entry name" value="ACYL CARRIER PROTEIN"/>
    <property type="match status" value="1"/>
</dbReference>
<comment type="caution">
    <text evidence="14">The sequence shown here is derived from an EMBL/GenBank/DDBJ whole genome shotgun (WGS) entry which is preliminary data.</text>
</comment>
<name>A0A540L857_MALBA</name>
<evidence type="ECO:0000256" key="2">
    <source>
        <dbReference type="ARBA" id="ARBA00010930"/>
    </source>
</evidence>
<comment type="function">
    <text evidence="12">Carrier of the growing fatty acid chain in fatty acid biosynthesis.</text>
</comment>
<dbReference type="InterPro" id="IPR044813">
    <property type="entry name" value="ACP_chloroplastic"/>
</dbReference>
<keyword evidence="6" id="KW-0597">Phosphoprotein</keyword>
<dbReference type="PANTHER" id="PTHR46153:SF11">
    <property type="entry name" value="ACYL CARRIER PROTEIN 4, CHLOROPLASTIC"/>
    <property type="match status" value="1"/>
</dbReference>
<dbReference type="GO" id="GO:0000036">
    <property type="term" value="F:acyl carrier activity"/>
    <property type="evidence" value="ECO:0007669"/>
    <property type="project" value="InterPro"/>
</dbReference>
<evidence type="ECO:0000256" key="10">
    <source>
        <dbReference type="ARBA" id="ARBA00023098"/>
    </source>
</evidence>
<dbReference type="PROSITE" id="PS50075">
    <property type="entry name" value="CARRIER"/>
    <property type="match status" value="1"/>
</dbReference>
<evidence type="ECO:0000256" key="4">
    <source>
        <dbReference type="ARBA" id="ARBA00022516"/>
    </source>
</evidence>
<evidence type="ECO:0000313" key="15">
    <source>
        <dbReference type="Proteomes" id="UP000315295"/>
    </source>
</evidence>